<dbReference type="Proteomes" id="UP000250266">
    <property type="component" value="Unassembled WGS sequence"/>
</dbReference>
<evidence type="ECO:0000313" key="3">
    <source>
        <dbReference type="Proteomes" id="UP000250266"/>
    </source>
</evidence>
<gene>
    <name evidence="2" type="ORF">K432DRAFT_378390</name>
</gene>
<dbReference type="AlphaFoldDB" id="A0A8E2EIU3"/>
<dbReference type="EMBL" id="KV744833">
    <property type="protein sequence ID" value="OCK84639.1"/>
    <property type="molecule type" value="Genomic_DNA"/>
</dbReference>
<sequence length="262" mass="30580">MSAQEGRRIANVFASLYDDEPTQRNEPRGEVEETRNEAGHDDEEEEDEHDEDEYDEDEYDEDEDEDDPRQNPVKFLDIPGFSSAAPIGFPRIIDEKEFDEESDRRQITLADGIATFLNCWDVDGKHRALEKFFGLYKEASQYKREFRVKEYVVKSNAESMMELFLARTGSKVLAGLRNEDHEFENQVTYHITPEGRWVPLGTIWPYPRTMSKAEATERDGRLLTEAMLWNSMWSTSMFTPLNQRSRLLQTEFSKIGVSYFTL</sequence>
<organism evidence="2 3">
    <name type="scientific">Lepidopterella palustris CBS 459.81</name>
    <dbReference type="NCBI Taxonomy" id="1314670"/>
    <lineage>
        <taxon>Eukaryota</taxon>
        <taxon>Fungi</taxon>
        <taxon>Dikarya</taxon>
        <taxon>Ascomycota</taxon>
        <taxon>Pezizomycotina</taxon>
        <taxon>Dothideomycetes</taxon>
        <taxon>Pleosporomycetidae</taxon>
        <taxon>Mytilinidiales</taxon>
        <taxon>Argynnaceae</taxon>
        <taxon>Lepidopterella</taxon>
    </lineage>
</organism>
<dbReference type="OrthoDB" id="5395789at2759"/>
<keyword evidence="3" id="KW-1185">Reference proteome</keyword>
<reference evidence="2 3" key="1">
    <citation type="journal article" date="2016" name="Nat. Commun.">
        <title>Ectomycorrhizal ecology is imprinted in the genome of the dominant symbiotic fungus Cenococcum geophilum.</title>
        <authorList>
            <consortium name="DOE Joint Genome Institute"/>
            <person name="Peter M."/>
            <person name="Kohler A."/>
            <person name="Ohm R.A."/>
            <person name="Kuo A."/>
            <person name="Krutzmann J."/>
            <person name="Morin E."/>
            <person name="Arend M."/>
            <person name="Barry K.W."/>
            <person name="Binder M."/>
            <person name="Choi C."/>
            <person name="Clum A."/>
            <person name="Copeland A."/>
            <person name="Grisel N."/>
            <person name="Haridas S."/>
            <person name="Kipfer T."/>
            <person name="LaButti K."/>
            <person name="Lindquist E."/>
            <person name="Lipzen A."/>
            <person name="Maire R."/>
            <person name="Meier B."/>
            <person name="Mihaltcheva S."/>
            <person name="Molinier V."/>
            <person name="Murat C."/>
            <person name="Poggeler S."/>
            <person name="Quandt C.A."/>
            <person name="Sperisen C."/>
            <person name="Tritt A."/>
            <person name="Tisserant E."/>
            <person name="Crous P.W."/>
            <person name="Henrissat B."/>
            <person name="Nehls U."/>
            <person name="Egli S."/>
            <person name="Spatafora J.W."/>
            <person name="Grigoriev I.V."/>
            <person name="Martin F.M."/>
        </authorList>
    </citation>
    <scope>NUCLEOTIDE SEQUENCE [LARGE SCALE GENOMIC DNA]</scope>
    <source>
        <strain evidence="2 3">CBS 459.81</strain>
    </source>
</reference>
<feature type="region of interest" description="Disordered" evidence="1">
    <location>
        <begin position="1"/>
        <end position="82"/>
    </location>
</feature>
<feature type="compositionally biased region" description="Basic and acidic residues" evidence="1">
    <location>
        <begin position="21"/>
        <end position="39"/>
    </location>
</feature>
<evidence type="ECO:0000256" key="1">
    <source>
        <dbReference type="SAM" id="MobiDB-lite"/>
    </source>
</evidence>
<feature type="compositionally biased region" description="Acidic residues" evidence="1">
    <location>
        <begin position="40"/>
        <end position="67"/>
    </location>
</feature>
<accession>A0A8E2EIU3</accession>
<evidence type="ECO:0000313" key="2">
    <source>
        <dbReference type="EMBL" id="OCK84639.1"/>
    </source>
</evidence>
<protein>
    <submittedName>
        <fullName evidence="2">Uncharacterized protein</fullName>
    </submittedName>
</protein>
<proteinExistence type="predicted"/>
<name>A0A8E2EIU3_9PEZI</name>